<evidence type="ECO:0000259" key="7">
    <source>
        <dbReference type="Pfam" id="PF04824"/>
    </source>
</evidence>
<evidence type="ECO:0000256" key="5">
    <source>
        <dbReference type="ARBA" id="ARBA00023242"/>
    </source>
</evidence>
<evidence type="ECO:0000313" key="9">
    <source>
        <dbReference type="EMBL" id="EEB11618.1"/>
    </source>
</evidence>
<dbReference type="GO" id="GO:0007062">
    <property type="term" value="P:sister chromatid cohesion"/>
    <property type="evidence" value="ECO:0007669"/>
    <property type="project" value="InterPro"/>
</dbReference>
<gene>
    <name evidence="10" type="primary">8233921</name>
    <name evidence="9" type="ORF">Phum_PHUM127690</name>
</gene>
<evidence type="ECO:0000259" key="8">
    <source>
        <dbReference type="Pfam" id="PF04825"/>
    </source>
</evidence>
<dbReference type="OrthoDB" id="10071381at2759"/>
<feature type="domain" description="Rad21/Rec8-like protein C-terminal eukaryotic" evidence="7">
    <location>
        <begin position="660"/>
        <end position="708"/>
    </location>
</feature>
<evidence type="ECO:0000256" key="1">
    <source>
        <dbReference type="ARBA" id="ARBA00004123"/>
    </source>
</evidence>
<dbReference type="KEGG" id="phu:Phum_PHUM127690"/>
<dbReference type="SUPFAM" id="SSF46785">
    <property type="entry name" value="Winged helix' DNA-binding domain"/>
    <property type="match status" value="1"/>
</dbReference>
<keyword evidence="4" id="KW-0158">Chromosome</keyword>
<keyword evidence="11" id="KW-1185">Reference proteome</keyword>
<dbReference type="PANTHER" id="PTHR12585:SF69">
    <property type="entry name" value="FI11703P"/>
    <property type="match status" value="1"/>
</dbReference>
<feature type="compositionally biased region" description="Gly residues" evidence="6">
    <location>
        <begin position="210"/>
        <end position="220"/>
    </location>
</feature>
<feature type="region of interest" description="Disordered" evidence="6">
    <location>
        <begin position="237"/>
        <end position="330"/>
    </location>
</feature>
<dbReference type="FunCoup" id="E0VE12">
    <property type="interactions" value="2002"/>
</dbReference>
<dbReference type="GeneID" id="8233921"/>
<dbReference type="EnsemblMetazoa" id="PHUM127690-RA">
    <property type="protein sequence ID" value="PHUM127690-PA"/>
    <property type="gene ID" value="PHUM127690"/>
</dbReference>
<sequence length="713" mass="79798">MFYAHFVLQKKGPLARIWLAAHWDKKLTKAQVFETNIETSVDGILQPKVKIALRTSGHLLLGVVRIYSRKAKYLLADCNEAFVKIKMAFRPGMVDLPEEHREAAVNTITLPEVFHDFDATIPDLNDVDIEAQFSLNQSRAEEITMREDYGNLCLVTNDEGFGDMGFDNEPPDILRTAASLDRSFDQSHLLFSEPDHITHLDREKEPQPGDGFGGNLGPDIMGGGLFEGGLSLFDDTPIVGDIPVPESNIDHQQEKVPSASVPDSDDEADNHFGGPPSVGGHSSDGSRPATPLPNQEPELPRAEEDMAETHSSPHHQHDSEKEKEDLLPPNDQTTLLQNEEEKMKAQLSDTSDIVTTLDLAPPTKRLMHWKESGGVEKLFALPSQHLPARALFKNYQRHLTLRAVENEYHDPADKQDQITLEQIRDTDGDNIENIAPTSKREMMQQSIPLPDQFLPPTPIAAPPATPLSQDNNFSLNPSLTSVPEIQPPMSIQNDTLLHSRTPNYPPPTTPAGLLPSNSPLMPPASPMYPGKNSYVAHTPGPHLQHIDEVPQLHVDQLNSILEPENNPLMENMGYDQNNPAMANMGYDEHHPPAQTPGCISEKGQATPWNEDYEFPNSAGPPDEQQTDETYEQFEERVLNKRAAHMYHILKTRLARQSTLHFSEMTHRNNKKQVAQKFYTLLVLKKTQVLELEQEGAFEEIFITKGYKFENPSL</sequence>
<dbReference type="AlphaFoldDB" id="E0VE12"/>
<dbReference type="InterPro" id="IPR006910">
    <property type="entry name" value="Rad21_Rec8_N"/>
</dbReference>
<dbReference type="InterPro" id="IPR049589">
    <property type="entry name" value="NXP1_M-like"/>
</dbReference>
<evidence type="ECO:0000256" key="2">
    <source>
        <dbReference type="ARBA" id="ARBA00004286"/>
    </source>
</evidence>
<feature type="region of interest" description="Disordered" evidence="6">
    <location>
        <begin position="198"/>
        <end position="220"/>
    </location>
</feature>
<comment type="similarity">
    <text evidence="3">Belongs to the rad21 family.</text>
</comment>
<evidence type="ECO:0000313" key="11">
    <source>
        <dbReference type="Proteomes" id="UP000009046"/>
    </source>
</evidence>
<dbReference type="GO" id="GO:0005634">
    <property type="term" value="C:nucleus"/>
    <property type="evidence" value="ECO:0007669"/>
    <property type="project" value="UniProtKB-SubCell"/>
</dbReference>
<dbReference type="CTD" id="8233921"/>
<dbReference type="EMBL" id="AAZO01001493">
    <property type="status" value="NOT_ANNOTATED_CDS"/>
    <property type="molecule type" value="Genomic_DNA"/>
</dbReference>
<comment type="subcellular location">
    <subcellularLocation>
        <location evidence="2">Chromosome</location>
    </subcellularLocation>
    <subcellularLocation>
        <location evidence="1">Nucleus</location>
    </subcellularLocation>
</comment>
<dbReference type="InterPro" id="IPR023093">
    <property type="entry name" value="ScpA-like_C"/>
</dbReference>
<dbReference type="GO" id="GO:1990414">
    <property type="term" value="P:replication-born double-strand break repair via sister chromatid exchange"/>
    <property type="evidence" value="ECO:0007669"/>
    <property type="project" value="TreeGrafter"/>
</dbReference>
<evidence type="ECO:0000256" key="4">
    <source>
        <dbReference type="ARBA" id="ARBA00022454"/>
    </source>
</evidence>
<proteinExistence type="inferred from homology"/>
<dbReference type="InParanoid" id="E0VE12"/>
<dbReference type="InterPro" id="IPR006909">
    <property type="entry name" value="Rad21/Rec8_C_eu"/>
</dbReference>
<dbReference type="PANTHER" id="PTHR12585">
    <property type="entry name" value="SCC1 / RAD21 FAMILY MEMBER"/>
    <property type="match status" value="1"/>
</dbReference>
<evidence type="ECO:0000256" key="6">
    <source>
        <dbReference type="SAM" id="MobiDB-lite"/>
    </source>
</evidence>
<dbReference type="InterPro" id="IPR036390">
    <property type="entry name" value="WH_DNA-bd_sf"/>
</dbReference>
<feature type="compositionally biased region" description="Basic and acidic residues" evidence="6">
    <location>
        <begin position="198"/>
        <end position="207"/>
    </location>
</feature>
<feature type="domain" description="Rad21/Rec8-like protein N-terminal" evidence="8">
    <location>
        <begin position="1"/>
        <end position="103"/>
    </location>
</feature>
<dbReference type="HOGENOM" id="CLU_015775_1_0_1"/>
<dbReference type="InterPro" id="IPR039781">
    <property type="entry name" value="Rad21/Rec8-like"/>
</dbReference>
<dbReference type="RefSeq" id="XP_002424356.1">
    <property type="nucleotide sequence ID" value="XM_002424311.1"/>
</dbReference>
<dbReference type="VEuPathDB" id="VectorBase:PHUM127690"/>
<dbReference type="Gene3D" id="1.10.10.580">
    <property type="entry name" value="Structural maintenance of chromosome 1. Chain E"/>
    <property type="match status" value="1"/>
</dbReference>
<keyword evidence="5" id="KW-0539">Nucleus</keyword>
<dbReference type="eggNOG" id="KOG1213">
    <property type="taxonomic scope" value="Eukaryota"/>
</dbReference>
<dbReference type="Pfam" id="PF04825">
    <property type="entry name" value="Rad21_Rec8_N"/>
    <property type="match status" value="1"/>
</dbReference>
<reference evidence="10" key="3">
    <citation type="submission" date="2020-05" db="UniProtKB">
        <authorList>
            <consortium name="EnsemblMetazoa"/>
        </authorList>
    </citation>
    <scope>IDENTIFICATION</scope>
    <source>
        <strain evidence="10">USDA</strain>
    </source>
</reference>
<dbReference type="OMA" id="HEDYEFP"/>
<dbReference type="Proteomes" id="UP000009046">
    <property type="component" value="Unassembled WGS sequence"/>
</dbReference>
<dbReference type="GO" id="GO:0008278">
    <property type="term" value="C:cohesin complex"/>
    <property type="evidence" value="ECO:0007669"/>
    <property type="project" value="InterPro"/>
</dbReference>
<dbReference type="GO" id="GO:0003682">
    <property type="term" value="F:chromatin binding"/>
    <property type="evidence" value="ECO:0007669"/>
    <property type="project" value="TreeGrafter"/>
</dbReference>
<evidence type="ECO:0000313" key="10">
    <source>
        <dbReference type="EnsemblMetazoa" id="PHUM127690-PA"/>
    </source>
</evidence>
<organism>
    <name type="scientific">Pediculus humanus subsp. corporis</name>
    <name type="common">Body louse</name>
    <dbReference type="NCBI Taxonomy" id="121224"/>
    <lineage>
        <taxon>Eukaryota</taxon>
        <taxon>Metazoa</taxon>
        <taxon>Ecdysozoa</taxon>
        <taxon>Arthropoda</taxon>
        <taxon>Hexapoda</taxon>
        <taxon>Insecta</taxon>
        <taxon>Pterygota</taxon>
        <taxon>Neoptera</taxon>
        <taxon>Paraneoptera</taxon>
        <taxon>Psocodea</taxon>
        <taxon>Troctomorpha</taxon>
        <taxon>Phthiraptera</taxon>
        <taxon>Anoplura</taxon>
        <taxon>Pediculidae</taxon>
        <taxon>Pediculus</taxon>
    </lineage>
</organism>
<feature type="region of interest" description="Disordered" evidence="6">
    <location>
        <begin position="585"/>
        <end position="628"/>
    </location>
</feature>
<evidence type="ECO:0000256" key="3">
    <source>
        <dbReference type="ARBA" id="ARBA00009870"/>
    </source>
</evidence>
<dbReference type="Pfam" id="PF04824">
    <property type="entry name" value="Rad21_Rec8"/>
    <property type="match status" value="1"/>
</dbReference>
<dbReference type="CDD" id="cd21792">
    <property type="entry name" value="Rad21_Rec8_M_NXP1-like"/>
    <property type="match status" value="1"/>
</dbReference>
<feature type="compositionally biased region" description="Basic and acidic residues" evidence="6">
    <location>
        <begin position="298"/>
        <end position="308"/>
    </location>
</feature>
<protein>
    <submittedName>
        <fullName evidence="9 10">Cohesin subunit rad21, putative</fullName>
    </submittedName>
</protein>
<reference evidence="9" key="1">
    <citation type="submission" date="2007-04" db="EMBL/GenBank/DDBJ databases">
        <title>Annotation of Pediculus humanus corporis strain USDA.</title>
        <authorList>
            <person name="Kirkness E."/>
            <person name="Hannick L."/>
            <person name="Hass B."/>
            <person name="Bruggner R."/>
            <person name="Lawson D."/>
            <person name="Bidwell S."/>
            <person name="Joardar V."/>
            <person name="Caler E."/>
            <person name="Walenz B."/>
            <person name="Inman J."/>
            <person name="Schobel S."/>
            <person name="Galinsky K."/>
            <person name="Amedeo P."/>
            <person name="Strausberg R."/>
        </authorList>
    </citation>
    <scope>NUCLEOTIDE SEQUENCE</scope>
    <source>
        <strain evidence="9">USDA</strain>
    </source>
</reference>
<reference evidence="9" key="2">
    <citation type="submission" date="2007-04" db="EMBL/GenBank/DDBJ databases">
        <title>The genome of the human body louse.</title>
        <authorList>
            <consortium name="The Human Body Louse Genome Consortium"/>
            <person name="Kirkness E."/>
            <person name="Walenz B."/>
            <person name="Hass B."/>
            <person name="Bruggner R."/>
            <person name="Strausberg R."/>
        </authorList>
    </citation>
    <scope>NUCLEOTIDE SEQUENCE</scope>
    <source>
        <strain evidence="9">USDA</strain>
    </source>
</reference>
<dbReference type="EMBL" id="DS235088">
    <property type="protein sequence ID" value="EEB11618.1"/>
    <property type="molecule type" value="Genomic_DNA"/>
</dbReference>
<dbReference type="STRING" id="121224.E0VE12"/>
<accession>E0VE12</accession>
<name>E0VE12_PEDHC</name>
<feature type="compositionally biased region" description="Basic and acidic residues" evidence="6">
    <location>
        <begin position="315"/>
        <end position="326"/>
    </location>
</feature>